<dbReference type="InterPro" id="IPR001789">
    <property type="entry name" value="Sig_transdc_resp-reg_receiver"/>
</dbReference>
<dbReference type="InterPro" id="IPR035919">
    <property type="entry name" value="EAL_sf"/>
</dbReference>
<dbReference type="SUPFAM" id="SSF141868">
    <property type="entry name" value="EAL domain-like"/>
    <property type="match status" value="1"/>
</dbReference>
<feature type="domain" description="Response regulatory" evidence="2">
    <location>
        <begin position="5"/>
        <end position="126"/>
    </location>
</feature>
<dbReference type="AlphaFoldDB" id="A0A7X1PHV0"/>
<dbReference type="PANTHER" id="PTHR33121:SF70">
    <property type="entry name" value="SIGNALING PROTEIN YKOW"/>
    <property type="match status" value="1"/>
</dbReference>
<dbReference type="RefSeq" id="WP_152896721.1">
    <property type="nucleotide sequence ID" value="NZ_WHUV01000001.1"/>
</dbReference>
<dbReference type="InterPro" id="IPR050706">
    <property type="entry name" value="Cyclic-di-GMP_PDE-like"/>
</dbReference>
<evidence type="ECO:0000259" key="3">
    <source>
        <dbReference type="PROSITE" id="PS50883"/>
    </source>
</evidence>
<feature type="domain" description="EAL" evidence="3">
    <location>
        <begin position="151"/>
        <end position="404"/>
    </location>
</feature>
<dbReference type="InterPro" id="IPR011006">
    <property type="entry name" value="CheY-like_superfamily"/>
</dbReference>
<comment type="caution">
    <text evidence="4">The sequence shown here is derived from an EMBL/GenBank/DDBJ whole genome shotgun (WGS) entry which is preliminary data.</text>
</comment>
<dbReference type="SMART" id="SM00448">
    <property type="entry name" value="REC"/>
    <property type="match status" value="1"/>
</dbReference>
<feature type="modified residue" description="4-aspartylphosphate" evidence="1">
    <location>
        <position position="56"/>
    </location>
</feature>
<reference evidence="4 5" key="1">
    <citation type="submission" date="2019-10" db="EMBL/GenBank/DDBJ databases">
        <title>Pseudomonas dajingensis sp. nov., isolated from the profound head ulcers of farmed Murray cod (Maccullochella peelii peelii).</title>
        <authorList>
            <person name="Liu Y."/>
        </authorList>
    </citation>
    <scope>NUCLEOTIDE SEQUENCE [LARGE SCALE GENOMIC DNA]</scope>
    <source>
        <strain evidence="4 5">MC042</strain>
    </source>
</reference>
<sequence length="420" mass="45436">MHSLKVLILEDNSFQLMALHQMLNANGVYNVLAAENLESARRSLASKGPVDIAICDLYLEQADGLELIRELARERQAEALIILSDAEPDVLEGAAGMARELGLKILACLPKPASVAVIGELLTTYQQLFRQTPAVNQALLRDLLALDLFAPEDVSPEEGVAAILGHGVAHFQPVIQRCGGLHGVEALARWEHPERGLLMPAEFLPLIEFAGLQEVFTWHMLEQALELAAGVRLVMGHALPVAVNVPVGILERPLFPRQLEALLRRFEIPARLLTLEIVDTTCLQTDTAHVEALLRLRMIGCKLSIGDFGVGGTSLQRLLELPFTELKIPPAFVAGMAMDERKQALVGGAVGMARRIALGVVVAGIETEAEYQVAKTMGAAHLQGRFMAPPMSAADMRQWLAQSLGRESAESAVRAAGMCA</sequence>
<protein>
    <submittedName>
        <fullName evidence="4">EAL domain-containing protein</fullName>
    </submittedName>
</protein>
<evidence type="ECO:0000313" key="5">
    <source>
        <dbReference type="Proteomes" id="UP000486534"/>
    </source>
</evidence>
<dbReference type="PROSITE" id="PS50883">
    <property type="entry name" value="EAL"/>
    <property type="match status" value="1"/>
</dbReference>
<dbReference type="Gene3D" id="3.40.50.2300">
    <property type="match status" value="1"/>
</dbReference>
<evidence type="ECO:0000256" key="1">
    <source>
        <dbReference type="PROSITE-ProRule" id="PRU00169"/>
    </source>
</evidence>
<dbReference type="CDD" id="cd01948">
    <property type="entry name" value="EAL"/>
    <property type="match status" value="1"/>
</dbReference>
<name>A0A7X1PHV0_9PSED</name>
<accession>A0A7X1PHV0</accession>
<dbReference type="Pfam" id="PF00072">
    <property type="entry name" value="Response_reg"/>
    <property type="match status" value="1"/>
</dbReference>
<dbReference type="Pfam" id="PF00563">
    <property type="entry name" value="EAL"/>
    <property type="match status" value="1"/>
</dbReference>
<evidence type="ECO:0000313" key="4">
    <source>
        <dbReference type="EMBL" id="MQA52459.1"/>
    </source>
</evidence>
<gene>
    <name evidence="4" type="ORF">GDH07_03860</name>
</gene>
<dbReference type="Gene3D" id="3.20.20.450">
    <property type="entry name" value="EAL domain"/>
    <property type="match status" value="1"/>
</dbReference>
<evidence type="ECO:0000259" key="2">
    <source>
        <dbReference type="PROSITE" id="PS50110"/>
    </source>
</evidence>
<organism evidence="4 5">
    <name type="scientific">Pseudomonas piscis</name>
    <dbReference type="NCBI Taxonomy" id="2614538"/>
    <lineage>
        <taxon>Bacteria</taxon>
        <taxon>Pseudomonadati</taxon>
        <taxon>Pseudomonadota</taxon>
        <taxon>Gammaproteobacteria</taxon>
        <taxon>Pseudomonadales</taxon>
        <taxon>Pseudomonadaceae</taxon>
        <taxon>Pseudomonas</taxon>
    </lineage>
</organism>
<dbReference type="Proteomes" id="UP000486534">
    <property type="component" value="Unassembled WGS sequence"/>
</dbReference>
<dbReference type="SUPFAM" id="SSF52172">
    <property type="entry name" value="CheY-like"/>
    <property type="match status" value="1"/>
</dbReference>
<dbReference type="SMART" id="SM00052">
    <property type="entry name" value="EAL"/>
    <property type="match status" value="1"/>
</dbReference>
<proteinExistence type="predicted"/>
<dbReference type="PROSITE" id="PS50110">
    <property type="entry name" value="RESPONSE_REGULATORY"/>
    <property type="match status" value="1"/>
</dbReference>
<dbReference type="PANTHER" id="PTHR33121">
    <property type="entry name" value="CYCLIC DI-GMP PHOSPHODIESTERASE PDEF"/>
    <property type="match status" value="1"/>
</dbReference>
<dbReference type="GO" id="GO:0071111">
    <property type="term" value="F:cyclic-guanylate-specific phosphodiesterase activity"/>
    <property type="evidence" value="ECO:0007669"/>
    <property type="project" value="InterPro"/>
</dbReference>
<dbReference type="InterPro" id="IPR001633">
    <property type="entry name" value="EAL_dom"/>
</dbReference>
<dbReference type="GO" id="GO:0000160">
    <property type="term" value="P:phosphorelay signal transduction system"/>
    <property type="evidence" value="ECO:0007669"/>
    <property type="project" value="InterPro"/>
</dbReference>
<dbReference type="EMBL" id="WHUV01000001">
    <property type="protein sequence ID" value="MQA52459.1"/>
    <property type="molecule type" value="Genomic_DNA"/>
</dbReference>
<keyword evidence="1" id="KW-0597">Phosphoprotein</keyword>